<reference evidence="3" key="1">
    <citation type="submission" date="2022-10" db="EMBL/GenBank/DDBJ databases">
        <title>Genome assembly of Pristionchus species.</title>
        <authorList>
            <person name="Yoshida K."/>
            <person name="Sommer R.J."/>
        </authorList>
    </citation>
    <scope>NUCLEOTIDE SEQUENCE [LARGE SCALE GENOMIC DNA]</scope>
    <source>
        <strain evidence="3">RS5460</strain>
    </source>
</reference>
<comment type="caution">
    <text evidence="2">The sequence shown here is derived from an EMBL/GenBank/DDBJ whole genome shotgun (WGS) entry which is preliminary data.</text>
</comment>
<dbReference type="CDD" id="cd16021">
    <property type="entry name" value="ALP_like"/>
    <property type="match status" value="1"/>
</dbReference>
<dbReference type="InterPro" id="IPR004245">
    <property type="entry name" value="DUF229"/>
</dbReference>
<gene>
    <name evidence="2" type="ORF">PMAYCL1PPCAC_20944</name>
</gene>
<dbReference type="Proteomes" id="UP001328107">
    <property type="component" value="Unassembled WGS sequence"/>
</dbReference>
<organism evidence="2 3">
    <name type="scientific">Pristionchus mayeri</name>
    <dbReference type="NCBI Taxonomy" id="1317129"/>
    <lineage>
        <taxon>Eukaryota</taxon>
        <taxon>Metazoa</taxon>
        <taxon>Ecdysozoa</taxon>
        <taxon>Nematoda</taxon>
        <taxon>Chromadorea</taxon>
        <taxon>Rhabditida</taxon>
        <taxon>Rhabditina</taxon>
        <taxon>Diplogasteromorpha</taxon>
        <taxon>Diplogasteroidea</taxon>
        <taxon>Neodiplogasteridae</taxon>
        <taxon>Pristionchus</taxon>
    </lineage>
</organism>
<dbReference type="Pfam" id="PF02995">
    <property type="entry name" value="DUF229"/>
    <property type="match status" value="1"/>
</dbReference>
<evidence type="ECO:0008006" key="4">
    <source>
        <dbReference type="Google" id="ProtNLM"/>
    </source>
</evidence>
<keyword evidence="1" id="KW-0472">Membrane</keyword>
<evidence type="ECO:0000313" key="2">
    <source>
        <dbReference type="EMBL" id="GMR50749.1"/>
    </source>
</evidence>
<dbReference type="PANTHER" id="PTHR10974:SF1">
    <property type="entry name" value="FI08016P-RELATED"/>
    <property type="match status" value="1"/>
</dbReference>
<dbReference type="Gene3D" id="3.40.720.10">
    <property type="entry name" value="Alkaline Phosphatase, subunit A"/>
    <property type="match status" value="1"/>
</dbReference>
<dbReference type="FunFam" id="3.40.720.10:FF:000017">
    <property type="entry name" value="Predicted protein"/>
    <property type="match status" value="1"/>
</dbReference>
<dbReference type="SUPFAM" id="SSF53649">
    <property type="entry name" value="Alkaline phosphatase-like"/>
    <property type="match status" value="1"/>
</dbReference>
<feature type="transmembrane region" description="Helical" evidence="1">
    <location>
        <begin position="28"/>
        <end position="46"/>
    </location>
</feature>
<proteinExistence type="predicted"/>
<sequence>IDKGLIYTTLLVNKKISTAICMGLPIKIWIYPLLVFTCISFYILVINDFQDKSINSKPVDNTFYRNDNAGSAITITILGQDDGSRRKKSDGGKKENSMTCNVPKLAMNGSDVAHFFHETEKFECEAGHNWVYIDANKKTQLIPERKDAKCRISRIKFKQSLFDYIEYLLSFVFPRIFEEELKIGDELPYEMVNVRCTHGGSLFPDTWDSLLFSIRKVKKQQRDHYKKWNVLMVSFDSVSQMTFRRKLPKTVRFLEEKLEAVVMNGYNIVGDGTPQAFIPILTGATEQEQPMTRRHRFWESYYVDDAYPLIWKNYSDAGYVTLFAEDQAWLAMFEYRSTGFRRPPTDHYLRPYFGDLEAKMNHTPFARCVGSDVQHKHWLRYAREFVETYRDEPYFGLMHHCVYSHDSLTMLGVMDDDLSAWLQSTSEEGLFDDTILIVMADHGYRFGGLRETHQGQLEERLPFFSITLPKKLRETEQGKQMYANLKTNKERLSSPFDVHQTLHDILDFPGDLTKEQSTRTRSLSLLRPIPSSRTCADADIEPHWCTCLDWKDAMKSDEDKNISYEVAEAIVQAFNKQLQNEFKVCSPLKLKGVEYAKKLVPQETLLKYKSRKDFEGYIPDLTGNTKTTYAHYKIKLATTPGRGVYEVTVLFDFLTRHLTLDLSSVSHVSQYGNDPHCIIDRNYFLATYCVCYDRV</sequence>
<keyword evidence="1" id="KW-0812">Transmembrane</keyword>
<accession>A0AAN5CUC3</accession>
<keyword evidence="1" id="KW-1133">Transmembrane helix</keyword>
<dbReference type="PANTHER" id="PTHR10974">
    <property type="entry name" value="FI08016P-RELATED"/>
    <property type="match status" value="1"/>
</dbReference>
<evidence type="ECO:0000256" key="1">
    <source>
        <dbReference type="SAM" id="Phobius"/>
    </source>
</evidence>
<dbReference type="AlphaFoldDB" id="A0AAN5CUC3"/>
<evidence type="ECO:0000313" key="3">
    <source>
        <dbReference type="Proteomes" id="UP001328107"/>
    </source>
</evidence>
<dbReference type="EMBL" id="BTRK01000004">
    <property type="protein sequence ID" value="GMR50749.1"/>
    <property type="molecule type" value="Genomic_DNA"/>
</dbReference>
<name>A0AAN5CUC3_9BILA</name>
<dbReference type="InterPro" id="IPR017850">
    <property type="entry name" value="Alkaline_phosphatase_core_sf"/>
</dbReference>
<feature type="non-terminal residue" evidence="2">
    <location>
        <position position="1"/>
    </location>
</feature>
<dbReference type="GO" id="GO:0005615">
    <property type="term" value="C:extracellular space"/>
    <property type="evidence" value="ECO:0007669"/>
    <property type="project" value="TreeGrafter"/>
</dbReference>
<keyword evidence="3" id="KW-1185">Reference proteome</keyword>
<protein>
    <recommendedName>
        <fullName evidence="4">DUF229 domain containing protein</fullName>
    </recommendedName>
</protein>